<dbReference type="Proteomes" id="UP000076925">
    <property type="component" value="Unassembled WGS sequence"/>
</dbReference>
<evidence type="ECO:0000313" key="2">
    <source>
        <dbReference type="EMBL" id="KYC41865.1"/>
    </source>
</evidence>
<protein>
    <recommendedName>
        <fullName evidence="1">LynD/TruD winged helix-turn-helix-like domain-containing protein</fullName>
    </recommendedName>
</protein>
<sequence length="300" mass="33576">MLYVHYLNLDNIMFYKPMFKPHYHVRVVEPDLVYLLSEQGQCALGGRLYVLLAPFLNGRYTVHEIVQHLNEEVSLFEVQNALVRLNTEGYLSETSVTLPPQVAAFWNALGVESETALRKLQDSRVSVISFGSLGVERFILALESLSIGVGEGGEFTVVLTDNYLQLGLDEFNREAEETRKPWLLAKPVGTEIWLGPLFVPGQTGCWECLAQALRNKREAETILRQGMSPSLLSSFAVLPVSFQLGLNLIAMETAKWIIWGEHQQLAGKLIAFNLASLSMQHQLLDKILECSVCGEGNHTL</sequence>
<dbReference type="InterPro" id="IPR022291">
    <property type="entry name" value="Bacteriocin_synth_cyclodeHase"/>
</dbReference>
<accession>A0A139XB02</accession>
<reference evidence="2 3" key="1">
    <citation type="journal article" date="2013" name="Genome Biol. Evol.">
        <title>Genomes of Stigonematalean cyanobacteria (subsection V) and the evolution of oxygenic photosynthesis from prokaryotes to plastids.</title>
        <authorList>
            <person name="Dagan T."/>
            <person name="Roettger M."/>
            <person name="Stucken K."/>
            <person name="Landan G."/>
            <person name="Koch R."/>
            <person name="Major P."/>
            <person name="Gould S.B."/>
            <person name="Goremykin V.V."/>
            <person name="Rippka R."/>
            <person name="Tandeau de Marsac N."/>
            <person name="Gugger M."/>
            <person name="Lockhart P.J."/>
            <person name="Allen J.F."/>
            <person name="Brune I."/>
            <person name="Maus I."/>
            <person name="Puhler A."/>
            <person name="Martin W.F."/>
        </authorList>
    </citation>
    <scope>NUCLEOTIDE SEQUENCE [LARGE SCALE GENOMIC DNA]</scope>
    <source>
        <strain evidence="2 3">PCC 7110</strain>
    </source>
</reference>
<dbReference type="Pfam" id="PF21084">
    <property type="entry name" value="WHD_DUF4423_like"/>
    <property type="match status" value="1"/>
</dbReference>
<evidence type="ECO:0000259" key="1">
    <source>
        <dbReference type="Pfam" id="PF21084"/>
    </source>
</evidence>
<dbReference type="STRING" id="128403.WA1_17750"/>
<dbReference type="AlphaFoldDB" id="A0A139XB02"/>
<dbReference type="Gene3D" id="3.90.930.60">
    <property type="match status" value="1"/>
</dbReference>
<proteinExistence type="predicted"/>
<evidence type="ECO:0000313" key="3">
    <source>
        <dbReference type="Proteomes" id="UP000076925"/>
    </source>
</evidence>
<name>A0A139XB02_9CYAN</name>
<gene>
    <name evidence="2" type="ORF">WA1_17750</name>
</gene>
<comment type="caution">
    <text evidence="2">The sequence shown here is derived from an EMBL/GenBank/DDBJ whole genome shotgun (WGS) entry which is preliminary data.</text>
</comment>
<feature type="domain" description="LynD/TruD winged helix-turn-helix-like" evidence="1">
    <location>
        <begin position="20"/>
        <end position="93"/>
    </location>
</feature>
<dbReference type="Gene3D" id="3.40.50.720">
    <property type="entry name" value="NAD(P)-binding Rossmann-like Domain"/>
    <property type="match status" value="1"/>
</dbReference>
<dbReference type="InterPro" id="IPR049274">
    <property type="entry name" value="LynD/TruD_wHTH-like"/>
</dbReference>
<keyword evidence="3" id="KW-1185">Reference proteome</keyword>
<organism evidence="2 3">
    <name type="scientific">Scytonema hofmannii PCC 7110</name>
    <dbReference type="NCBI Taxonomy" id="128403"/>
    <lineage>
        <taxon>Bacteria</taxon>
        <taxon>Bacillati</taxon>
        <taxon>Cyanobacteriota</taxon>
        <taxon>Cyanophyceae</taxon>
        <taxon>Nostocales</taxon>
        <taxon>Scytonemataceae</taxon>
        <taxon>Scytonema</taxon>
    </lineage>
</organism>
<dbReference type="EMBL" id="ANNX02000020">
    <property type="protein sequence ID" value="KYC41865.1"/>
    <property type="molecule type" value="Genomic_DNA"/>
</dbReference>
<dbReference type="NCBIfam" id="TIGR03882">
    <property type="entry name" value="cyclo_dehyd_2"/>
    <property type="match status" value="1"/>
</dbReference>